<proteinExistence type="predicted"/>
<protein>
    <submittedName>
        <fullName evidence="2">Uncharacterized protein</fullName>
    </submittedName>
</protein>
<dbReference type="Proteomes" id="UP000698800">
    <property type="component" value="Unassembled WGS sequence"/>
</dbReference>
<accession>A0A9P8ID26</accession>
<feature type="region of interest" description="Disordered" evidence="1">
    <location>
        <begin position="1"/>
        <end position="57"/>
    </location>
</feature>
<comment type="caution">
    <text evidence="2">The sequence shown here is derived from an EMBL/GenBank/DDBJ whole genome shotgun (WGS) entry which is preliminary data.</text>
</comment>
<dbReference type="AlphaFoldDB" id="A0A9P8ID26"/>
<sequence length="222" mass="24392">MPLRNPFKKTPGLESAHDENDRPGSRSGSEPDLERPPVSTSTRPTAPLSIKGGREEEPDEYKLCGVFPHCLSPRNLPGPAGPLQTRSTLTPFVNDSGVYLPDISARSPVVRYDVTPPRKSLDSRAMRLPRSVMNEKRIGREPPTAEELFEDVGLNDEPKPKKKGLFSRFGDASDAANTSSPASNFTHYSFHFNSRKRGHSGQGAELGKIEKPQDASEIKSDE</sequence>
<feature type="region of interest" description="Disordered" evidence="1">
    <location>
        <begin position="121"/>
        <end position="222"/>
    </location>
</feature>
<feature type="compositionally biased region" description="Basic and acidic residues" evidence="1">
    <location>
        <begin position="207"/>
        <end position="222"/>
    </location>
</feature>
<evidence type="ECO:0000256" key="1">
    <source>
        <dbReference type="SAM" id="MobiDB-lite"/>
    </source>
</evidence>
<gene>
    <name evidence="2" type="ORF">FGG08_001693</name>
</gene>
<evidence type="ECO:0000313" key="3">
    <source>
        <dbReference type="Proteomes" id="UP000698800"/>
    </source>
</evidence>
<reference evidence="2" key="1">
    <citation type="submission" date="2021-03" db="EMBL/GenBank/DDBJ databases">
        <title>Comparative genomics and phylogenomic investigation of the class Geoglossomycetes provide insights into ecological specialization and systematics.</title>
        <authorList>
            <person name="Melie T."/>
            <person name="Pirro S."/>
            <person name="Miller A.N."/>
            <person name="Quandt A."/>
        </authorList>
    </citation>
    <scope>NUCLEOTIDE SEQUENCE</scope>
    <source>
        <strain evidence="2">GBOQ0MN5Z8</strain>
    </source>
</reference>
<name>A0A9P8ID26_9PEZI</name>
<dbReference type="EMBL" id="JAGHQL010000023">
    <property type="protein sequence ID" value="KAH0544075.1"/>
    <property type="molecule type" value="Genomic_DNA"/>
</dbReference>
<feature type="compositionally biased region" description="Basic and acidic residues" evidence="1">
    <location>
        <begin position="15"/>
        <end position="24"/>
    </location>
</feature>
<evidence type="ECO:0000313" key="2">
    <source>
        <dbReference type="EMBL" id="KAH0544075.1"/>
    </source>
</evidence>
<dbReference type="OrthoDB" id="5397330at2759"/>
<feature type="compositionally biased region" description="Polar residues" evidence="1">
    <location>
        <begin position="175"/>
        <end position="187"/>
    </location>
</feature>
<organism evidence="2 3">
    <name type="scientific">Glutinoglossum americanum</name>
    <dbReference type="NCBI Taxonomy" id="1670608"/>
    <lineage>
        <taxon>Eukaryota</taxon>
        <taxon>Fungi</taxon>
        <taxon>Dikarya</taxon>
        <taxon>Ascomycota</taxon>
        <taxon>Pezizomycotina</taxon>
        <taxon>Geoglossomycetes</taxon>
        <taxon>Geoglossales</taxon>
        <taxon>Geoglossaceae</taxon>
        <taxon>Glutinoglossum</taxon>
    </lineage>
</organism>
<keyword evidence="3" id="KW-1185">Reference proteome</keyword>